<keyword evidence="5 9" id="KW-1133">Transmembrane helix</keyword>
<comment type="function">
    <text evidence="8">Part of the twin-arginine translocation (Tat) system that transports large folded proteins containing a characteristic twin-arginine motif in their signal peptide across the thylakoid membrane. Involved in delta pH-dependent protein transport required for chloroplast development, especially thylakoid membrane formation. TATC and TATB mediate precursor recognition, whereas TATA facilitates translocation.</text>
</comment>
<feature type="compositionally biased region" description="Pro residues" evidence="10">
    <location>
        <begin position="66"/>
        <end position="84"/>
    </location>
</feature>
<evidence type="ECO:0000313" key="12">
    <source>
        <dbReference type="Proteomes" id="UP000001935"/>
    </source>
</evidence>
<protein>
    <recommendedName>
        <fullName evidence="9">Sec-independent protein translocase protein TatA</fullName>
    </recommendedName>
</protein>
<feature type="region of interest" description="Disordered" evidence="10">
    <location>
        <begin position="55"/>
        <end position="146"/>
    </location>
</feature>
<dbReference type="GO" id="GO:0033281">
    <property type="term" value="C:TAT protein transport complex"/>
    <property type="evidence" value="ECO:0007669"/>
    <property type="project" value="UniProtKB-UniRule"/>
</dbReference>
<feature type="compositionally biased region" description="Low complexity" evidence="10">
    <location>
        <begin position="100"/>
        <end position="123"/>
    </location>
</feature>
<dbReference type="HOGENOM" id="CLU_1651105_0_0_7"/>
<keyword evidence="3 9" id="KW-0812">Transmembrane</keyword>
<keyword evidence="9" id="KW-1003">Cell membrane</keyword>
<evidence type="ECO:0000256" key="6">
    <source>
        <dbReference type="ARBA" id="ARBA00023010"/>
    </source>
</evidence>
<proteinExistence type="inferred from homology"/>
<dbReference type="InterPro" id="IPR003369">
    <property type="entry name" value="TatA/B/E"/>
</dbReference>
<evidence type="ECO:0000256" key="3">
    <source>
        <dbReference type="ARBA" id="ARBA00022692"/>
    </source>
</evidence>
<keyword evidence="4 9" id="KW-0653">Protein transport</keyword>
<keyword evidence="2 9" id="KW-0813">Transport</keyword>
<keyword evidence="9" id="KW-0997">Cell inner membrane</keyword>
<dbReference type="InterPro" id="IPR006312">
    <property type="entry name" value="TatA/E"/>
</dbReference>
<dbReference type="RefSeq" id="WP_011419121.1">
    <property type="nucleotide sequence ID" value="NC_007760.1"/>
</dbReference>
<gene>
    <name evidence="9" type="primary">tatA</name>
    <name evidence="11" type="ordered locus">Adeh_0060</name>
</gene>
<accession>Q2IM07</accession>
<evidence type="ECO:0000256" key="10">
    <source>
        <dbReference type="SAM" id="MobiDB-lite"/>
    </source>
</evidence>
<evidence type="ECO:0000256" key="7">
    <source>
        <dbReference type="ARBA" id="ARBA00023136"/>
    </source>
</evidence>
<dbReference type="Proteomes" id="UP000001935">
    <property type="component" value="Chromosome"/>
</dbReference>
<dbReference type="eggNOG" id="COG1826">
    <property type="taxonomic scope" value="Bacteria"/>
</dbReference>
<reference evidence="11 12" key="1">
    <citation type="submission" date="2006-01" db="EMBL/GenBank/DDBJ databases">
        <title>Complete sequence of Anaeromyxobacter dehalogenans 2CP-C.</title>
        <authorList>
            <consortium name="US DOE Joint Genome Institute"/>
            <person name="Copeland A."/>
            <person name="Lucas S."/>
            <person name="Lapidus A."/>
            <person name="Barry K."/>
            <person name="Detter J.C."/>
            <person name="Glavina T."/>
            <person name="Hammon N."/>
            <person name="Israni S."/>
            <person name="Pitluck S."/>
            <person name="Brettin T."/>
            <person name="Bruce D."/>
            <person name="Han C."/>
            <person name="Tapia R."/>
            <person name="Gilna P."/>
            <person name="Kiss H."/>
            <person name="Schmutz J."/>
            <person name="Larimer F."/>
            <person name="Land M."/>
            <person name="Kyrpides N."/>
            <person name="Anderson I."/>
            <person name="Sanford R.A."/>
            <person name="Ritalahti K.M."/>
            <person name="Thomas H.S."/>
            <person name="Kirby J.R."/>
            <person name="Zhulin I.B."/>
            <person name="Loeffler F.E."/>
            <person name="Richardson P."/>
        </authorList>
    </citation>
    <scope>NUCLEOTIDE SEQUENCE [LARGE SCALE GENOMIC DNA]</scope>
    <source>
        <strain evidence="11 12">2CP-C</strain>
    </source>
</reference>
<evidence type="ECO:0000313" key="11">
    <source>
        <dbReference type="EMBL" id="ABC79838.1"/>
    </source>
</evidence>
<dbReference type="Gene3D" id="1.20.5.3310">
    <property type="match status" value="1"/>
</dbReference>
<dbReference type="GO" id="GO:0008320">
    <property type="term" value="F:protein transmembrane transporter activity"/>
    <property type="evidence" value="ECO:0007669"/>
    <property type="project" value="UniProtKB-UniRule"/>
</dbReference>
<feature type="compositionally biased region" description="Pro residues" evidence="10">
    <location>
        <begin position="124"/>
        <end position="140"/>
    </location>
</feature>
<keyword evidence="7 9" id="KW-0472">Membrane</keyword>
<dbReference type="EMBL" id="CP000251">
    <property type="protein sequence ID" value="ABC79838.1"/>
    <property type="molecule type" value="Genomic_DNA"/>
</dbReference>
<sequence>MFGLSFGEIVIIAVLALILLGPDRLPEAAKTIGKGLRQFKQATDDLKDQIETEIYKDDRKVARPSLVPPVPNRPVPGPAGPPPAATAENVPGLEAALVDAEPAASAVEPAAAAAQPAAVATAPAPSPSPEPSGEGAPPPGTGGTAA</sequence>
<dbReference type="HAMAP" id="MF_00236">
    <property type="entry name" value="TatA_E"/>
    <property type="match status" value="1"/>
</dbReference>
<dbReference type="GO" id="GO:0006886">
    <property type="term" value="P:intracellular protein transport"/>
    <property type="evidence" value="ECO:0007669"/>
    <property type="project" value="UniProtKB-ARBA"/>
</dbReference>
<comment type="function">
    <text evidence="9">Part of the twin-arginine translocation (Tat) system that transports large folded proteins containing a characteristic twin-arginine motif in their signal peptide across membranes. TatA could form the protein-conducting channel of the Tat system.</text>
</comment>
<dbReference type="Pfam" id="PF02416">
    <property type="entry name" value="TatA_B_E"/>
    <property type="match status" value="1"/>
</dbReference>
<dbReference type="KEGG" id="ade:Adeh_0060"/>
<organism evidence="11 12">
    <name type="scientific">Anaeromyxobacter dehalogenans (strain 2CP-C)</name>
    <dbReference type="NCBI Taxonomy" id="290397"/>
    <lineage>
        <taxon>Bacteria</taxon>
        <taxon>Pseudomonadati</taxon>
        <taxon>Myxococcota</taxon>
        <taxon>Myxococcia</taxon>
        <taxon>Myxococcales</taxon>
        <taxon>Cystobacterineae</taxon>
        <taxon>Anaeromyxobacteraceae</taxon>
        <taxon>Anaeromyxobacter</taxon>
    </lineage>
</organism>
<dbReference type="STRING" id="290397.Adeh_0060"/>
<dbReference type="OrthoDB" id="9810561at2"/>
<name>Q2IM07_ANADE</name>
<evidence type="ECO:0000256" key="4">
    <source>
        <dbReference type="ARBA" id="ARBA00022927"/>
    </source>
</evidence>
<dbReference type="AlphaFoldDB" id="Q2IM07"/>
<evidence type="ECO:0000256" key="8">
    <source>
        <dbReference type="ARBA" id="ARBA00025340"/>
    </source>
</evidence>
<evidence type="ECO:0000256" key="9">
    <source>
        <dbReference type="HAMAP-Rule" id="MF_00236"/>
    </source>
</evidence>
<comment type="subcellular location">
    <subcellularLocation>
        <location evidence="9">Cell inner membrane</location>
        <topology evidence="9">Single-pass membrane protein</topology>
    </subcellularLocation>
    <subcellularLocation>
        <location evidence="1">Membrane</location>
        <topology evidence="1">Single-pass membrane protein</topology>
    </subcellularLocation>
</comment>
<evidence type="ECO:0000256" key="2">
    <source>
        <dbReference type="ARBA" id="ARBA00022448"/>
    </source>
</evidence>
<dbReference type="PANTHER" id="PTHR33162">
    <property type="entry name" value="SEC-INDEPENDENT PROTEIN TRANSLOCASE PROTEIN TATA, CHLOROPLASTIC"/>
    <property type="match status" value="1"/>
</dbReference>
<dbReference type="PANTHER" id="PTHR33162:SF1">
    <property type="entry name" value="SEC-INDEPENDENT PROTEIN TRANSLOCASE PROTEIN TATA, CHLOROPLASTIC"/>
    <property type="match status" value="1"/>
</dbReference>
<keyword evidence="6 9" id="KW-0811">Translocation</keyword>
<dbReference type="PRINTS" id="PR01506">
    <property type="entry name" value="TATBPROTEIN"/>
</dbReference>
<comment type="subunit">
    <text evidence="9">Forms a complex with TatC.</text>
</comment>
<comment type="similarity">
    <text evidence="9">Belongs to the TatA/E family.</text>
</comment>
<dbReference type="GO" id="GO:0043953">
    <property type="term" value="P:protein transport by the Tat complex"/>
    <property type="evidence" value="ECO:0007669"/>
    <property type="project" value="UniProtKB-UniRule"/>
</dbReference>
<evidence type="ECO:0000256" key="5">
    <source>
        <dbReference type="ARBA" id="ARBA00022989"/>
    </source>
</evidence>
<evidence type="ECO:0000256" key="1">
    <source>
        <dbReference type="ARBA" id="ARBA00004167"/>
    </source>
</evidence>